<reference evidence="1 2" key="1">
    <citation type="journal article" date="2018" name="Nat. Ecol. Evol.">
        <title>Genomic signatures of mitonuclear coevolution across populations of Tigriopus californicus.</title>
        <authorList>
            <person name="Barreto F.S."/>
            <person name="Watson E.T."/>
            <person name="Lima T.G."/>
            <person name="Willett C.S."/>
            <person name="Edmands S."/>
            <person name="Li W."/>
            <person name="Burton R.S."/>
        </authorList>
    </citation>
    <scope>NUCLEOTIDE SEQUENCE [LARGE SCALE GENOMIC DNA]</scope>
    <source>
        <strain evidence="1 2">San Diego</strain>
    </source>
</reference>
<evidence type="ECO:0000313" key="2">
    <source>
        <dbReference type="Proteomes" id="UP000318571"/>
    </source>
</evidence>
<dbReference type="Proteomes" id="UP000318571">
    <property type="component" value="Chromosome 3"/>
</dbReference>
<comment type="caution">
    <text evidence="1">The sequence shown here is derived from an EMBL/GenBank/DDBJ whole genome shotgun (WGS) entry which is preliminary data.</text>
</comment>
<gene>
    <name evidence="1" type="ORF">TCAL_16900</name>
</gene>
<keyword evidence="2" id="KW-1185">Reference proteome</keyword>
<dbReference type="EMBL" id="VCGU01000007">
    <property type="protein sequence ID" value="TRY73913.1"/>
    <property type="molecule type" value="Genomic_DNA"/>
</dbReference>
<sequence>MIHWDRSIDLGNLVFIGAFTHLSFDRPTHGFGVIAMHSHFPSPKRIRGLADAATPKAVAAALPAAPNPAPTALPPAVKRPKGSVPFPSIKRTWNVAMRRLVST</sequence>
<dbReference type="AlphaFoldDB" id="A0A553P8A1"/>
<name>A0A553P8A1_TIGCA</name>
<protein>
    <submittedName>
        <fullName evidence="1">Uncharacterized protein</fullName>
    </submittedName>
</protein>
<accession>A0A553P8A1</accession>
<proteinExistence type="predicted"/>
<organism evidence="1 2">
    <name type="scientific">Tigriopus californicus</name>
    <name type="common">Marine copepod</name>
    <dbReference type="NCBI Taxonomy" id="6832"/>
    <lineage>
        <taxon>Eukaryota</taxon>
        <taxon>Metazoa</taxon>
        <taxon>Ecdysozoa</taxon>
        <taxon>Arthropoda</taxon>
        <taxon>Crustacea</taxon>
        <taxon>Multicrustacea</taxon>
        <taxon>Hexanauplia</taxon>
        <taxon>Copepoda</taxon>
        <taxon>Harpacticoida</taxon>
        <taxon>Harpacticidae</taxon>
        <taxon>Tigriopus</taxon>
    </lineage>
</organism>
<evidence type="ECO:0000313" key="1">
    <source>
        <dbReference type="EMBL" id="TRY73913.1"/>
    </source>
</evidence>